<keyword evidence="2" id="KW-0663">Pyridoxal phosphate</keyword>
<evidence type="ECO:0000256" key="2">
    <source>
        <dbReference type="RuleBase" id="RU004508"/>
    </source>
</evidence>
<comment type="cofactor">
    <cofactor evidence="1">
        <name>pyridoxal 5'-phosphate</name>
        <dbReference type="ChEBI" id="CHEBI:597326"/>
    </cofactor>
</comment>
<dbReference type="PIRSF" id="PIRSF000390">
    <property type="entry name" value="PLP_StrS"/>
    <property type="match status" value="1"/>
</dbReference>
<dbReference type="PANTHER" id="PTHR30244">
    <property type="entry name" value="TRANSAMINASE"/>
    <property type="match status" value="1"/>
</dbReference>
<accession>A0ABU4SU23</accession>
<keyword evidence="3" id="KW-0808">Transferase</keyword>
<keyword evidence="3" id="KW-0032">Aminotransferase</keyword>
<evidence type="ECO:0000313" key="4">
    <source>
        <dbReference type="Proteomes" id="UP001285521"/>
    </source>
</evidence>
<reference evidence="3 4" key="2">
    <citation type="submission" date="2023-11" db="EMBL/GenBank/DDBJ databases">
        <authorList>
            <person name="Lara A.C."/>
            <person name="Chronakova A."/>
        </authorList>
    </citation>
    <scope>NUCLEOTIDE SEQUENCE [LARGE SCALE GENOMIC DNA]</scope>
    <source>
        <strain evidence="3 4">BCCO 10_0856</strain>
    </source>
</reference>
<dbReference type="CDD" id="cd00616">
    <property type="entry name" value="AHBA_syn"/>
    <property type="match status" value="1"/>
</dbReference>
<name>A0ABU4SU23_9PSEU</name>
<dbReference type="Pfam" id="PF01041">
    <property type="entry name" value="DegT_DnrJ_EryC1"/>
    <property type="match status" value="1"/>
</dbReference>
<organism evidence="3 4">
    <name type="scientific">Lentzea miocenica</name>
    <dbReference type="NCBI Taxonomy" id="3095431"/>
    <lineage>
        <taxon>Bacteria</taxon>
        <taxon>Bacillati</taxon>
        <taxon>Actinomycetota</taxon>
        <taxon>Actinomycetes</taxon>
        <taxon>Pseudonocardiales</taxon>
        <taxon>Pseudonocardiaceae</taxon>
        <taxon>Lentzea</taxon>
    </lineage>
</organism>
<evidence type="ECO:0000313" key="3">
    <source>
        <dbReference type="EMBL" id="MDX8029376.1"/>
    </source>
</evidence>
<dbReference type="InterPro" id="IPR015421">
    <property type="entry name" value="PyrdxlP-dep_Trfase_major"/>
</dbReference>
<proteinExistence type="inferred from homology"/>
<dbReference type="Proteomes" id="UP001285521">
    <property type="component" value="Unassembled WGS sequence"/>
</dbReference>
<keyword evidence="4" id="KW-1185">Reference proteome</keyword>
<comment type="similarity">
    <text evidence="2">Belongs to the DegT/DnrJ/EryC1 family.</text>
</comment>
<dbReference type="Gene3D" id="3.90.1150.10">
    <property type="entry name" value="Aspartate Aminotransferase, domain 1"/>
    <property type="match status" value="1"/>
</dbReference>
<dbReference type="InterPro" id="IPR015424">
    <property type="entry name" value="PyrdxlP-dep_Trfase"/>
</dbReference>
<dbReference type="SUPFAM" id="SSF53383">
    <property type="entry name" value="PLP-dependent transferases"/>
    <property type="match status" value="1"/>
</dbReference>
<dbReference type="InterPro" id="IPR015422">
    <property type="entry name" value="PyrdxlP-dep_Trfase_small"/>
</dbReference>
<reference evidence="3 4" key="1">
    <citation type="submission" date="2023-11" db="EMBL/GenBank/DDBJ databases">
        <title>Lentzea sokolovensis, sp. nov., Lentzea kristufkii, sp. nov., and Lentzea miocenensis, sp. nov., rare actinobacteria from Sokolov Coal Basin, Miocene lacustrine sediment, Czech Republic.</title>
        <authorList>
            <person name="Lara A."/>
            <person name="Kotroba L."/>
            <person name="Nouioui I."/>
            <person name="Neumann-Schaal M."/>
            <person name="Mast Y."/>
            <person name="Chronakova A."/>
        </authorList>
    </citation>
    <scope>NUCLEOTIDE SEQUENCE [LARGE SCALE GENOMIC DNA]</scope>
    <source>
        <strain evidence="3 4">BCCO 10_0856</strain>
    </source>
</reference>
<evidence type="ECO:0000256" key="1">
    <source>
        <dbReference type="ARBA" id="ARBA00001933"/>
    </source>
</evidence>
<dbReference type="Gene3D" id="3.40.640.10">
    <property type="entry name" value="Type I PLP-dependent aspartate aminotransferase-like (Major domain)"/>
    <property type="match status" value="1"/>
</dbReference>
<protein>
    <submittedName>
        <fullName evidence="3">DegT/DnrJ/EryC1/StrS family aminotransferase</fullName>
        <ecNumber evidence="3">2.6.1.-</ecNumber>
    </submittedName>
</protein>
<dbReference type="PANTHER" id="PTHR30244:SF34">
    <property type="entry name" value="DTDP-4-AMINO-4,6-DIDEOXYGALACTOSE TRANSAMINASE"/>
    <property type="match status" value="1"/>
</dbReference>
<gene>
    <name evidence="3" type="ORF">SK803_04100</name>
</gene>
<dbReference type="EMBL" id="JAXAVW010000003">
    <property type="protein sequence ID" value="MDX8029376.1"/>
    <property type="molecule type" value="Genomic_DNA"/>
</dbReference>
<dbReference type="RefSeq" id="WP_319964385.1">
    <property type="nucleotide sequence ID" value="NZ_JAXAVW010000003.1"/>
</dbReference>
<sequence>MNSPLALLGGDAAIRQPGPHFSWPPITDRSQKVVAEQLAESISIYDRSGVIAELEDALANYFGVKHAVLMSSGTAALHAAYAACVIEPGDEVIVPAYTFFATATPLLHLGAIPVLADCDETGNISVTEVAAKITPNTAAIVATHMWGIPANVPALRALAQEHHLALIEDGSHAHGASLDGQKVGSFGKAAAFSMNGPKPLSAGEGGFVLTNDDEVFYRTLMFAHYNKRCRSEIPPTSALHRFAVTGTGLKFRIHPLAASFALDQLAHLDEYLAGRAEIAKLMCDELKEVAGISVPQLPSKHQAAWYGLPLTYVPDELGGLPVERFHQALLAEGLKEVDQPGSTRPLNQLPLIQDPAALFPFQPEFERVQYWPGQFPVAETVHHHTLKLPVWHREEDVPLARAYVSGIKKVVEHHHDLKG</sequence>
<dbReference type="GO" id="GO:0008483">
    <property type="term" value="F:transaminase activity"/>
    <property type="evidence" value="ECO:0007669"/>
    <property type="project" value="UniProtKB-KW"/>
</dbReference>
<dbReference type="InterPro" id="IPR000653">
    <property type="entry name" value="DegT/StrS_aminotransferase"/>
</dbReference>
<dbReference type="EC" id="2.6.1.-" evidence="3"/>
<comment type="caution">
    <text evidence="3">The sequence shown here is derived from an EMBL/GenBank/DDBJ whole genome shotgun (WGS) entry which is preliminary data.</text>
</comment>